<accession>A0A2S7TAW7</accession>
<dbReference type="InterPro" id="IPR001264">
    <property type="entry name" value="Glyco_trans_51"/>
</dbReference>
<protein>
    <recommendedName>
        <fullName evidence="10">peptidoglycan glycosyltransferase</fullName>
        <ecNumber evidence="10">2.4.99.28</ecNumber>
    </recommendedName>
</protein>
<sequence length="805" mass="91266">MGENRTVKAKIKRLQARGRSFWRRHRIAFIISGSIYLLLFGFWWFSLPATLFNDPYATVVKSREGTLLGARIADDGQWRFPALDSLPSRYKTCVILFEDEHFYRHDGFNPFSIGKALWHNLTQESRRGGSTITQQLVRLSRKNKARTYKEKLIELWLATRVEMRYSKKEILEMYASHTPYGGNVVGLETASWRYFGMAPEQLSWGQSATLAVLPNAPSLIFPGRNAELLKAKRNRLLTKLGEKGVLDSLGLQLALEEPLPQKPLALPQWAPHFTEWIRGQYSGQPFRSTLQADLQQRVVELVKMHHGQLRQNEIHNMAALVMDIETREVLAYVGNTPSGKDHSEAVDIVRRERSTGSLLKPLLFASAMNEGELLPNTLIADIPTLINGYNPQNFDKQYRGAVSASLALARSLNVPAVRTMRSYGLEKFYNRLQEAQIPLNKGPGHYGLSLVLGGAESSLWELTQCYAAMASRVNYFSTNSSTYRPNEFGQVIYELGKEPQWEAESLRPEGWSAGGIYLALESMQKVNRPDGDENWQFFDDSQRLAWKTGTSYGFKDAWAIGVSSRYAIGVWAGNADGEGRPGLTGIKAAAPLLFDILELLPRSPWFAPPLDDLARAEICTESGYLAGPHCDHTESQWITPKGLNSPECRYHKPLMLDQSGRYQANSDCYPLADLRPTNWFSLPPLMEYYYRKFHPEYRATPPFLAACESGQKAAMEFIYPYPKEEILLPLDFDQEVGEVVFTLAHRNAESEVHWYLDNRYLSSTSNIHEIAVSPEPGEYLLTVVDQDGRRLEQKITVKKARVQHP</sequence>
<evidence type="ECO:0000256" key="9">
    <source>
        <dbReference type="ARBA" id="ARBA00023268"/>
    </source>
</evidence>
<dbReference type="InterPro" id="IPR050396">
    <property type="entry name" value="Glycosyltr_51/Transpeptidase"/>
</dbReference>
<dbReference type="Pfam" id="PF06832">
    <property type="entry name" value="BiPBP_C"/>
    <property type="match status" value="1"/>
</dbReference>
<feature type="domain" description="Penicillin-binding C-terminal" evidence="15">
    <location>
        <begin position="706"/>
        <end position="793"/>
    </location>
</feature>
<evidence type="ECO:0000313" key="16">
    <source>
        <dbReference type="EMBL" id="PQJ16675.1"/>
    </source>
</evidence>
<evidence type="ECO:0000256" key="5">
    <source>
        <dbReference type="ARBA" id="ARBA00022670"/>
    </source>
</evidence>
<dbReference type="Gene3D" id="3.40.710.10">
    <property type="entry name" value="DD-peptidase/beta-lactamase superfamily"/>
    <property type="match status" value="1"/>
</dbReference>
<evidence type="ECO:0000256" key="1">
    <source>
        <dbReference type="ARBA" id="ARBA00004752"/>
    </source>
</evidence>
<dbReference type="InterPro" id="IPR023346">
    <property type="entry name" value="Lysozyme-like_dom_sf"/>
</dbReference>
<keyword evidence="9" id="KW-0511">Multifunctional enzyme</keyword>
<organism evidence="16 17">
    <name type="scientific">Aureicoccus marinus</name>
    <dbReference type="NCBI Taxonomy" id="754435"/>
    <lineage>
        <taxon>Bacteria</taxon>
        <taxon>Pseudomonadati</taxon>
        <taxon>Bacteroidota</taxon>
        <taxon>Flavobacteriia</taxon>
        <taxon>Flavobacteriales</taxon>
        <taxon>Flavobacteriaceae</taxon>
        <taxon>Aureicoccus</taxon>
    </lineage>
</organism>
<comment type="pathway">
    <text evidence="1">Cell wall biogenesis; peptidoglycan biosynthesis.</text>
</comment>
<evidence type="ECO:0000256" key="2">
    <source>
        <dbReference type="ARBA" id="ARBA00007090"/>
    </source>
</evidence>
<evidence type="ECO:0000256" key="8">
    <source>
        <dbReference type="ARBA" id="ARBA00022801"/>
    </source>
</evidence>
<keyword evidence="4" id="KW-0121">Carboxypeptidase</keyword>
<evidence type="ECO:0000256" key="3">
    <source>
        <dbReference type="ARBA" id="ARBA00007739"/>
    </source>
</evidence>
<evidence type="ECO:0000256" key="10">
    <source>
        <dbReference type="ARBA" id="ARBA00044770"/>
    </source>
</evidence>
<evidence type="ECO:0000259" key="13">
    <source>
        <dbReference type="Pfam" id="PF00905"/>
    </source>
</evidence>
<comment type="catalytic activity">
    <reaction evidence="11">
        <text>[GlcNAc-(1-&gt;4)-Mur2Ac(oyl-L-Ala-gamma-D-Glu-L-Lys-D-Ala-D-Ala)](n)-di-trans,octa-cis-undecaprenyl diphosphate + beta-D-GlcNAc-(1-&gt;4)-Mur2Ac(oyl-L-Ala-gamma-D-Glu-L-Lys-D-Ala-D-Ala)-di-trans,octa-cis-undecaprenyl diphosphate = [GlcNAc-(1-&gt;4)-Mur2Ac(oyl-L-Ala-gamma-D-Glu-L-Lys-D-Ala-D-Ala)](n+1)-di-trans,octa-cis-undecaprenyl diphosphate + di-trans,octa-cis-undecaprenyl diphosphate + H(+)</text>
        <dbReference type="Rhea" id="RHEA:23708"/>
        <dbReference type="Rhea" id="RHEA-COMP:9602"/>
        <dbReference type="Rhea" id="RHEA-COMP:9603"/>
        <dbReference type="ChEBI" id="CHEBI:15378"/>
        <dbReference type="ChEBI" id="CHEBI:58405"/>
        <dbReference type="ChEBI" id="CHEBI:60033"/>
        <dbReference type="ChEBI" id="CHEBI:78435"/>
        <dbReference type="EC" id="2.4.99.28"/>
    </reaction>
</comment>
<name>A0A2S7TAW7_9FLAO</name>
<dbReference type="Proteomes" id="UP000239366">
    <property type="component" value="Unassembled WGS sequence"/>
</dbReference>
<dbReference type="PANTHER" id="PTHR32282">
    <property type="entry name" value="BINDING PROTEIN TRANSPEPTIDASE, PUTATIVE-RELATED"/>
    <property type="match status" value="1"/>
</dbReference>
<feature type="transmembrane region" description="Helical" evidence="12">
    <location>
        <begin position="27"/>
        <end position="45"/>
    </location>
</feature>
<dbReference type="InterPro" id="IPR001460">
    <property type="entry name" value="PCN-bd_Tpept"/>
</dbReference>
<dbReference type="Pfam" id="PF00905">
    <property type="entry name" value="Transpeptidase"/>
    <property type="match status" value="1"/>
</dbReference>
<dbReference type="SUPFAM" id="SSF56601">
    <property type="entry name" value="beta-lactamase/transpeptidase-like"/>
    <property type="match status" value="1"/>
</dbReference>
<keyword evidence="12" id="KW-0472">Membrane</keyword>
<evidence type="ECO:0000259" key="15">
    <source>
        <dbReference type="Pfam" id="PF06832"/>
    </source>
</evidence>
<dbReference type="PANTHER" id="PTHR32282:SF15">
    <property type="entry name" value="PENICILLIN-BINDING PROTEIN 1C"/>
    <property type="match status" value="1"/>
</dbReference>
<dbReference type="InterPro" id="IPR009647">
    <property type="entry name" value="PBP_C"/>
</dbReference>
<feature type="domain" description="Glycosyl transferase family 51" evidence="14">
    <location>
        <begin position="79"/>
        <end position="239"/>
    </location>
</feature>
<keyword evidence="17" id="KW-1185">Reference proteome</keyword>
<dbReference type="NCBIfam" id="TIGR02073">
    <property type="entry name" value="PBP_1c"/>
    <property type="match status" value="1"/>
</dbReference>
<evidence type="ECO:0000256" key="4">
    <source>
        <dbReference type="ARBA" id="ARBA00022645"/>
    </source>
</evidence>
<comment type="similarity">
    <text evidence="3">In the N-terminal section; belongs to the glycosyltransferase 51 family.</text>
</comment>
<keyword evidence="7" id="KW-0808">Transferase</keyword>
<gene>
    <name evidence="16" type="ORF">BST99_13950</name>
</gene>
<keyword evidence="12" id="KW-1133">Transmembrane helix</keyword>
<dbReference type="Pfam" id="PF00912">
    <property type="entry name" value="Transgly"/>
    <property type="match status" value="1"/>
</dbReference>
<comment type="similarity">
    <text evidence="2">In the C-terminal section; belongs to the transpeptidase family.</text>
</comment>
<comment type="caution">
    <text evidence="16">The sequence shown here is derived from an EMBL/GenBank/DDBJ whole genome shotgun (WGS) entry which is preliminary data.</text>
</comment>
<dbReference type="RefSeq" id="WP_105002342.1">
    <property type="nucleotide sequence ID" value="NZ_MQVX01000001.1"/>
</dbReference>
<dbReference type="InterPro" id="IPR011815">
    <property type="entry name" value="PBP_1c"/>
</dbReference>
<dbReference type="GO" id="GO:0008955">
    <property type="term" value="F:peptidoglycan glycosyltransferase activity"/>
    <property type="evidence" value="ECO:0007669"/>
    <property type="project" value="UniProtKB-EC"/>
</dbReference>
<keyword evidence="5" id="KW-0645">Protease</keyword>
<dbReference type="EC" id="2.4.99.28" evidence="10"/>
<feature type="domain" description="Penicillin-binding protein transpeptidase" evidence="13">
    <location>
        <begin position="317"/>
        <end position="555"/>
    </location>
</feature>
<dbReference type="GO" id="GO:0009252">
    <property type="term" value="P:peptidoglycan biosynthetic process"/>
    <property type="evidence" value="ECO:0007669"/>
    <property type="project" value="InterPro"/>
</dbReference>
<dbReference type="Gene3D" id="1.10.3810.10">
    <property type="entry name" value="Biosynthetic peptidoglycan transglycosylase-like"/>
    <property type="match status" value="1"/>
</dbReference>
<evidence type="ECO:0000259" key="14">
    <source>
        <dbReference type="Pfam" id="PF00912"/>
    </source>
</evidence>
<evidence type="ECO:0000313" key="17">
    <source>
        <dbReference type="Proteomes" id="UP000239366"/>
    </source>
</evidence>
<dbReference type="EMBL" id="MQVX01000001">
    <property type="protein sequence ID" value="PQJ16675.1"/>
    <property type="molecule type" value="Genomic_DNA"/>
</dbReference>
<evidence type="ECO:0000256" key="11">
    <source>
        <dbReference type="ARBA" id="ARBA00049902"/>
    </source>
</evidence>
<dbReference type="InterPro" id="IPR012338">
    <property type="entry name" value="Beta-lactam/transpept-like"/>
</dbReference>
<keyword evidence="8" id="KW-0378">Hydrolase</keyword>
<reference evidence="17" key="1">
    <citation type="submission" date="2016-11" db="EMBL/GenBank/DDBJ databases">
        <title>Trade-off between light-utilization and light-protection in marine flavobacteria.</title>
        <authorList>
            <person name="Kumagai Y."/>
            <person name="Yoshizawa S."/>
            <person name="Kogure K."/>
        </authorList>
    </citation>
    <scope>NUCLEOTIDE SEQUENCE [LARGE SCALE GENOMIC DNA]</scope>
    <source>
        <strain evidence="17">SG-18</strain>
    </source>
</reference>
<dbReference type="GO" id="GO:0006508">
    <property type="term" value="P:proteolysis"/>
    <property type="evidence" value="ECO:0007669"/>
    <property type="project" value="UniProtKB-KW"/>
</dbReference>
<dbReference type="OrthoDB" id="9766909at2"/>
<dbReference type="SUPFAM" id="SSF53955">
    <property type="entry name" value="Lysozyme-like"/>
    <property type="match status" value="1"/>
</dbReference>
<keyword evidence="12" id="KW-0812">Transmembrane</keyword>
<evidence type="ECO:0000256" key="6">
    <source>
        <dbReference type="ARBA" id="ARBA00022676"/>
    </source>
</evidence>
<dbReference type="GO" id="GO:0008658">
    <property type="term" value="F:penicillin binding"/>
    <property type="evidence" value="ECO:0007669"/>
    <property type="project" value="InterPro"/>
</dbReference>
<keyword evidence="6" id="KW-0328">Glycosyltransferase</keyword>
<evidence type="ECO:0000256" key="12">
    <source>
        <dbReference type="SAM" id="Phobius"/>
    </source>
</evidence>
<dbReference type="InterPro" id="IPR036950">
    <property type="entry name" value="PBP_transglycosylase"/>
</dbReference>
<dbReference type="AlphaFoldDB" id="A0A2S7TAW7"/>
<dbReference type="GO" id="GO:0004180">
    <property type="term" value="F:carboxypeptidase activity"/>
    <property type="evidence" value="ECO:0007669"/>
    <property type="project" value="UniProtKB-KW"/>
</dbReference>
<dbReference type="GO" id="GO:0030288">
    <property type="term" value="C:outer membrane-bounded periplasmic space"/>
    <property type="evidence" value="ECO:0007669"/>
    <property type="project" value="TreeGrafter"/>
</dbReference>
<proteinExistence type="inferred from homology"/>
<evidence type="ECO:0000256" key="7">
    <source>
        <dbReference type="ARBA" id="ARBA00022679"/>
    </source>
</evidence>